<feature type="domain" description="ABC3 transporter permease C-terminal" evidence="8">
    <location>
        <begin position="80"/>
        <end position="193"/>
    </location>
</feature>
<accession>A0A101JCF5</accession>
<dbReference type="PANTHER" id="PTHR30572">
    <property type="entry name" value="MEMBRANE COMPONENT OF TRANSPORTER-RELATED"/>
    <property type="match status" value="1"/>
</dbReference>
<protein>
    <recommendedName>
        <fullName evidence="8">ABC3 transporter permease C-terminal domain-containing protein</fullName>
    </recommendedName>
</protein>
<dbReference type="Pfam" id="PF02687">
    <property type="entry name" value="FtsX"/>
    <property type="match status" value="1"/>
</dbReference>
<dbReference type="EMBL" id="LLZG01000378">
    <property type="protein sequence ID" value="KUL24218.1"/>
    <property type="molecule type" value="Genomic_DNA"/>
</dbReference>
<evidence type="ECO:0000256" key="1">
    <source>
        <dbReference type="ARBA" id="ARBA00004651"/>
    </source>
</evidence>
<reference evidence="10" key="1">
    <citation type="submission" date="2015-10" db="EMBL/GenBank/DDBJ databases">
        <authorList>
            <person name="Ju K.-S."/>
            <person name="Doroghazi J.R."/>
            <person name="Metcalf W.W."/>
        </authorList>
    </citation>
    <scope>NUCLEOTIDE SEQUENCE [LARGE SCALE GENOMIC DNA]</scope>
    <source>
        <strain evidence="10">NRRL 3151</strain>
    </source>
</reference>
<keyword evidence="3 7" id="KW-0812">Transmembrane</keyword>
<dbReference type="PANTHER" id="PTHR30572:SF4">
    <property type="entry name" value="ABC TRANSPORTER PERMEASE YTRF"/>
    <property type="match status" value="1"/>
</dbReference>
<evidence type="ECO:0000256" key="2">
    <source>
        <dbReference type="ARBA" id="ARBA00022475"/>
    </source>
</evidence>
<evidence type="ECO:0000259" key="8">
    <source>
        <dbReference type="Pfam" id="PF02687"/>
    </source>
</evidence>
<evidence type="ECO:0000256" key="3">
    <source>
        <dbReference type="ARBA" id="ARBA00022692"/>
    </source>
</evidence>
<feature type="transmembrane region" description="Helical" evidence="7">
    <location>
        <begin position="77"/>
        <end position="104"/>
    </location>
</feature>
<evidence type="ECO:0000256" key="6">
    <source>
        <dbReference type="ARBA" id="ARBA00038076"/>
    </source>
</evidence>
<dbReference type="Proteomes" id="UP000053923">
    <property type="component" value="Unassembled WGS sequence"/>
</dbReference>
<comment type="similarity">
    <text evidence="6">Belongs to the ABC-4 integral membrane protein family.</text>
</comment>
<feature type="transmembrane region" description="Helical" evidence="7">
    <location>
        <begin position="165"/>
        <end position="183"/>
    </location>
</feature>
<keyword evidence="5 7" id="KW-0472">Membrane</keyword>
<organism evidence="9 10">
    <name type="scientific">Streptomyces regalis</name>
    <dbReference type="NCBI Taxonomy" id="68262"/>
    <lineage>
        <taxon>Bacteria</taxon>
        <taxon>Bacillati</taxon>
        <taxon>Actinomycetota</taxon>
        <taxon>Actinomycetes</taxon>
        <taxon>Kitasatosporales</taxon>
        <taxon>Streptomycetaceae</taxon>
        <taxon>Streptomyces</taxon>
    </lineage>
</organism>
<evidence type="ECO:0000256" key="7">
    <source>
        <dbReference type="SAM" id="Phobius"/>
    </source>
</evidence>
<dbReference type="GO" id="GO:0005886">
    <property type="term" value="C:plasma membrane"/>
    <property type="evidence" value="ECO:0007669"/>
    <property type="project" value="UniProtKB-SubCell"/>
</dbReference>
<keyword evidence="10" id="KW-1185">Reference proteome</keyword>
<gene>
    <name evidence="9" type="ORF">ADL12_37840</name>
</gene>
<name>A0A101JCF5_9ACTN</name>
<evidence type="ECO:0000313" key="10">
    <source>
        <dbReference type="Proteomes" id="UP000053923"/>
    </source>
</evidence>
<keyword evidence="2" id="KW-1003">Cell membrane</keyword>
<comment type="caution">
    <text evidence="9">The sequence shown here is derived from an EMBL/GenBank/DDBJ whole genome shotgun (WGS) entry which is preliminary data.</text>
</comment>
<dbReference type="GO" id="GO:0022857">
    <property type="term" value="F:transmembrane transporter activity"/>
    <property type="evidence" value="ECO:0007669"/>
    <property type="project" value="TreeGrafter"/>
</dbReference>
<dbReference type="InterPro" id="IPR003838">
    <property type="entry name" value="ABC3_permease_C"/>
</dbReference>
<dbReference type="AlphaFoldDB" id="A0A101JCF5"/>
<evidence type="ECO:0000256" key="5">
    <source>
        <dbReference type="ARBA" id="ARBA00023136"/>
    </source>
</evidence>
<proteinExistence type="inferred from homology"/>
<sequence>MASVVMPFDTAQRLVGGTDAVKPERDVLVQVRPGAARPIGAQAPLALLPEAVGRLESIAPPDPLTLRRAVEGNVTTLVLVVSLIALTVGTFSIATAATAGVAARAAEIGLRRAVGARPRHIFVQLLTETTLLGAVGGIVGSASGIVAVVAVALHNGWEPVLDVRTAALAAVGGVVTGLVAGLLPGWRATRVQPVVALRQ</sequence>
<keyword evidence="4 7" id="KW-1133">Transmembrane helix</keyword>
<comment type="subcellular location">
    <subcellularLocation>
        <location evidence="1">Cell membrane</location>
        <topology evidence="1">Multi-pass membrane protein</topology>
    </subcellularLocation>
</comment>
<evidence type="ECO:0000256" key="4">
    <source>
        <dbReference type="ARBA" id="ARBA00022989"/>
    </source>
</evidence>
<evidence type="ECO:0000313" key="9">
    <source>
        <dbReference type="EMBL" id="KUL24218.1"/>
    </source>
</evidence>
<feature type="transmembrane region" description="Helical" evidence="7">
    <location>
        <begin position="125"/>
        <end position="153"/>
    </location>
</feature>
<dbReference type="InterPro" id="IPR050250">
    <property type="entry name" value="Macrolide_Exporter_MacB"/>
</dbReference>